<feature type="region of interest" description="Disordered" evidence="2">
    <location>
        <begin position="1"/>
        <end position="24"/>
    </location>
</feature>
<dbReference type="InterPro" id="IPR007173">
    <property type="entry name" value="ALO_C"/>
</dbReference>
<dbReference type="InterPro" id="IPR016171">
    <property type="entry name" value="Vanillyl_alc_oxidase_C-sub2"/>
</dbReference>
<dbReference type="Gene3D" id="3.30.465.10">
    <property type="match status" value="1"/>
</dbReference>
<dbReference type="InterPro" id="IPR016166">
    <property type="entry name" value="FAD-bd_PCMH"/>
</dbReference>
<dbReference type="AlphaFoldDB" id="A0A4Q7U0Q8"/>
<dbReference type="Gene3D" id="1.10.45.10">
    <property type="entry name" value="Vanillyl-alcohol Oxidase, Chain A, domain 4"/>
    <property type="match status" value="1"/>
</dbReference>
<dbReference type="Gene3D" id="3.30.70.2520">
    <property type="match status" value="1"/>
</dbReference>
<dbReference type="InterPro" id="IPR010031">
    <property type="entry name" value="FAD_lactone_oxidase-like"/>
</dbReference>
<dbReference type="PROSITE" id="PS51387">
    <property type="entry name" value="FAD_PCMH"/>
    <property type="match status" value="1"/>
</dbReference>
<dbReference type="PANTHER" id="PTHR43762">
    <property type="entry name" value="L-GULONOLACTONE OXIDASE"/>
    <property type="match status" value="1"/>
</dbReference>
<feature type="compositionally biased region" description="Polar residues" evidence="2">
    <location>
        <begin position="12"/>
        <end position="24"/>
    </location>
</feature>
<dbReference type="GO" id="GO:0080049">
    <property type="term" value="F:L-gulono-1,4-lactone dehydrogenase activity"/>
    <property type="evidence" value="ECO:0007669"/>
    <property type="project" value="TreeGrafter"/>
</dbReference>
<dbReference type="EMBL" id="SHKI01000004">
    <property type="protein sequence ID" value="RZT65932.1"/>
    <property type="molecule type" value="Genomic_DNA"/>
</dbReference>
<evidence type="ECO:0000313" key="4">
    <source>
        <dbReference type="EMBL" id="RZT65932.1"/>
    </source>
</evidence>
<keyword evidence="5" id="KW-1185">Reference proteome</keyword>
<dbReference type="Proteomes" id="UP000291832">
    <property type="component" value="Unassembled WGS sequence"/>
</dbReference>
<dbReference type="PANTHER" id="PTHR43762:SF1">
    <property type="entry name" value="D-ARABINONO-1,4-LACTONE OXIDASE"/>
    <property type="match status" value="1"/>
</dbReference>
<dbReference type="Gene3D" id="3.30.43.10">
    <property type="entry name" value="Uridine Diphospho-n-acetylenolpyruvylglucosamine Reductase, domain 2"/>
    <property type="match status" value="1"/>
</dbReference>
<evidence type="ECO:0000256" key="1">
    <source>
        <dbReference type="ARBA" id="ARBA00023002"/>
    </source>
</evidence>
<gene>
    <name evidence="4" type="ORF">EV139_1356</name>
</gene>
<evidence type="ECO:0000256" key="2">
    <source>
        <dbReference type="SAM" id="MobiDB-lite"/>
    </source>
</evidence>
<accession>A0A4Q7U0Q8</accession>
<dbReference type="InterPro" id="IPR016169">
    <property type="entry name" value="FAD-bd_PCMH_sub2"/>
</dbReference>
<proteinExistence type="predicted"/>
<dbReference type="PIRSF" id="PIRSF000136">
    <property type="entry name" value="LGO_GLO"/>
    <property type="match status" value="1"/>
</dbReference>
<comment type="caution">
    <text evidence="4">The sequence shown here is derived from an EMBL/GenBank/DDBJ whole genome shotgun (WGS) entry which is preliminary data.</text>
</comment>
<dbReference type="InterPro" id="IPR016167">
    <property type="entry name" value="FAD-bd_PCMH_sub1"/>
</dbReference>
<evidence type="ECO:0000259" key="3">
    <source>
        <dbReference type="PROSITE" id="PS51387"/>
    </source>
</evidence>
<dbReference type="Pfam" id="PF01565">
    <property type="entry name" value="FAD_binding_4"/>
    <property type="match status" value="1"/>
</dbReference>
<organism evidence="4 5">
    <name type="scientific">Leucobacter luti</name>
    <dbReference type="NCBI Taxonomy" id="340320"/>
    <lineage>
        <taxon>Bacteria</taxon>
        <taxon>Bacillati</taxon>
        <taxon>Actinomycetota</taxon>
        <taxon>Actinomycetes</taxon>
        <taxon>Micrococcales</taxon>
        <taxon>Microbacteriaceae</taxon>
        <taxon>Leucobacter</taxon>
    </lineage>
</organism>
<sequence length="452" mass="49441">MSAQRPTRVPARSQSPVRPQSRWQNWARTETSTPALTVAPSSPEQVVLAVQRARETGHTVKPIGASHSFTAIGATDGIRIDLDRMRGLVSADLARGRVTLRGGTRLWELPAILGPLGLALPNMGDIDRQTITGATQTGTHGTGLGHGGIATGIVALELVTGLGETLRIDADHHPELLHAAALGLGALGVITELTLQCVPRFLLEAVEAPAQLDEVLDGYSARARAADHFEFFWFPHTRSVRTKTNTRLPLDHGSEPLGAVSRFIDEELANNLAFGACVGVGALAPGATPAINRFVETLSSRRRYVDESHRVFVTNRRVRFREMEYSVPLDAVPEVMRELGALIERRDYRVSFPIEVRAAPADPLLLSTAHGRDSGYIAVHRYHRDRDLGYFRDAEAILAAHDGRPHWGKMHTQDAAALRERYPGFASFGAIRDRLDPDRVFANDYLTRVLGA</sequence>
<dbReference type="GO" id="GO:0003885">
    <property type="term" value="F:D-arabinono-1,4-lactone oxidase activity"/>
    <property type="evidence" value="ECO:0007669"/>
    <property type="project" value="InterPro"/>
</dbReference>
<dbReference type="Pfam" id="PF04030">
    <property type="entry name" value="ALO"/>
    <property type="match status" value="1"/>
</dbReference>
<dbReference type="NCBIfam" id="TIGR01679">
    <property type="entry name" value="bact_FAD_ox"/>
    <property type="match status" value="1"/>
</dbReference>
<protein>
    <submittedName>
        <fullName evidence="4">FAD-linked oxidoreductase</fullName>
    </submittedName>
</protein>
<dbReference type="GO" id="GO:0016020">
    <property type="term" value="C:membrane"/>
    <property type="evidence" value="ECO:0007669"/>
    <property type="project" value="InterPro"/>
</dbReference>
<dbReference type="InterPro" id="IPR036318">
    <property type="entry name" value="FAD-bd_PCMH-like_sf"/>
</dbReference>
<keyword evidence="1" id="KW-0560">Oxidoreductase</keyword>
<evidence type="ECO:0000313" key="5">
    <source>
        <dbReference type="Proteomes" id="UP000291832"/>
    </source>
</evidence>
<dbReference type="SUPFAM" id="SSF56176">
    <property type="entry name" value="FAD-binding/transporter-associated domain-like"/>
    <property type="match status" value="1"/>
</dbReference>
<dbReference type="GO" id="GO:0071949">
    <property type="term" value="F:FAD binding"/>
    <property type="evidence" value="ECO:0007669"/>
    <property type="project" value="InterPro"/>
</dbReference>
<dbReference type="InterPro" id="IPR006094">
    <property type="entry name" value="Oxid_FAD_bind_N"/>
</dbReference>
<name>A0A4Q7U0Q8_9MICO</name>
<reference evidence="4 5" key="1">
    <citation type="journal article" date="2015" name="Stand. Genomic Sci.">
        <title>Genomic Encyclopedia of Bacterial and Archaeal Type Strains, Phase III: the genomes of soil and plant-associated and newly described type strains.</title>
        <authorList>
            <person name="Whitman W.B."/>
            <person name="Woyke T."/>
            <person name="Klenk H.P."/>
            <person name="Zhou Y."/>
            <person name="Lilburn T.G."/>
            <person name="Beck B.J."/>
            <person name="De Vos P."/>
            <person name="Vandamme P."/>
            <person name="Eisen J.A."/>
            <person name="Garrity G."/>
            <person name="Hugenholtz P."/>
            <person name="Kyrpides N.C."/>
        </authorList>
    </citation>
    <scope>NUCLEOTIDE SEQUENCE [LARGE SCALE GENOMIC DNA]</scope>
    <source>
        <strain evidence="4 5">RF6</strain>
    </source>
</reference>
<dbReference type="OrthoDB" id="9800184at2"/>
<feature type="domain" description="FAD-binding PCMH-type" evidence="3">
    <location>
        <begin position="30"/>
        <end position="200"/>
    </location>
</feature>